<dbReference type="GO" id="GO:0005886">
    <property type="term" value="C:plasma membrane"/>
    <property type="evidence" value="ECO:0007669"/>
    <property type="project" value="TreeGrafter"/>
</dbReference>
<dbReference type="EMBL" id="ATCF01000021">
    <property type="protein sequence ID" value="EPD98716.1"/>
    <property type="molecule type" value="Genomic_DNA"/>
</dbReference>
<feature type="domain" description="ABC transporter" evidence="4">
    <location>
        <begin position="3"/>
        <end position="235"/>
    </location>
</feature>
<dbReference type="PATRIC" id="fig|1203554.3.peg.1531"/>
<keyword evidence="1" id="KW-0472">Membrane</keyword>
<dbReference type="InterPro" id="IPR003439">
    <property type="entry name" value="ABC_transporter-like_ATP-bd"/>
</dbReference>
<evidence type="ECO:0000313" key="6">
    <source>
        <dbReference type="Proteomes" id="UP000014400"/>
    </source>
</evidence>
<keyword evidence="3" id="KW-0067">ATP-binding</keyword>
<evidence type="ECO:0000256" key="2">
    <source>
        <dbReference type="ARBA" id="ARBA00022741"/>
    </source>
</evidence>
<gene>
    <name evidence="5" type="ORF">HMPREF1476_01458</name>
</gene>
<evidence type="ECO:0000256" key="1">
    <source>
        <dbReference type="ARBA" id="ARBA00022475"/>
    </source>
</evidence>
<dbReference type="Gene3D" id="3.40.50.300">
    <property type="entry name" value="P-loop containing nucleotide triphosphate hydrolases"/>
    <property type="match status" value="1"/>
</dbReference>
<proteinExistence type="predicted"/>
<sequence length="235" mass="25092">MKLSAKQLGRRYERAGRPFWALRHADLSVGAGDFVTVLGRSGSGKTTLLTLLLGLCMPTEGEVAFNDRALSGMSDEQISALRNAHIGYVPQHAGLVPTLTILDNIRLPWHLANRRGTEPAGRAEELLTAVGLADLGGQYPRALSGGELRRAAFARALMNSPELIVADEPTSNLDRESAEVVMGMLIEARQAGAGVLLVTHDTLGIGASNAIYDMVNGELKLRAEAVQSADPKSNR</sequence>
<accession>S3BE96</accession>
<evidence type="ECO:0000256" key="3">
    <source>
        <dbReference type="ARBA" id="ARBA00022840"/>
    </source>
</evidence>
<comment type="caution">
    <text evidence="5">The sequence shown here is derived from an EMBL/GenBank/DDBJ whole genome shotgun (WGS) entry which is preliminary data.</text>
</comment>
<dbReference type="HOGENOM" id="CLU_000604_1_22_4"/>
<dbReference type="GO" id="GO:0005524">
    <property type="term" value="F:ATP binding"/>
    <property type="evidence" value="ECO:0007669"/>
    <property type="project" value="UniProtKB-KW"/>
</dbReference>
<dbReference type="InterPro" id="IPR027417">
    <property type="entry name" value="P-loop_NTPase"/>
</dbReference>
<name>S3BE96_9BURK</name>
<dbReference type="InterPro" id="IPR003593">
    <property type="entry name" value="AAA+_ATPase"/>
</dbReference>
<dbReference type="InterPro" id="IPR017871">
    <property type="entry name" value="ABC_transporter-like_CS"/>
</dbReference>
<dbReference type="GO" id="GO:0022857">
    <property type="term" value="F:transmembrane transporter activity"/>
    <property type="evidence" value="ECO:0007669"/>
    <property type="project" value="TreeGrafter"/>
</dbReference>
<dbReference type="AlphaFoldDB" id="S3BE96"/>
<evidence type="ECO:0000313" key="5">
    <source>
        <dbReference type="EMBL" id="EPD98716.1"/>
    </source>
</evidence>
<reference evidence="5 6" key="1">
    <citation type="submission" date="2013-04" db="EMBL/GenBank/DDBJ databases">
        <title>The Genome Sequence of Sutterella wadsworthensis HGA0223.</title>
        <authorList>
            <consortium name="The Broad Institute Genomics Platform"/>
            <person name="Earl A."/>
            <person name="Ward D."/>
            <person name="Feldgarden M."/>
            <person name="Gevers D."/>
            <person name="Schmidt T.M."/>
            <person name="Dover J."/>
            <person name="Dai D."/>
            <person name="Walker B."/>
            <person name="Young S."/>
            <person name="Zeng Q."/>
            <person name="Gargeya S."/>
            <person name="Fitzgerald M."/>
            <person name="Haas B."/>
            <person name="Abouelleil A."/>
            <person name="Allen A.W."/>
            <person name="Alvarado L."/>
            <person name="Arachchi H.M."/>
            <person name="Berlin A.M."/>
            <person name="Chapman S.B."/>
            <person name="Gainer-Dewar J."/>
            <person name="Goldberg J."/>
            <person name="Griggs A."/>
            <person name="Gujja S."/>
            <person name="Hansen M."/>
            <person name="Howarth C."/>
            <person name="Imamovic A."/>
            <person name="Ireland A."/>
            <person name="Larimer J."/>
            <person name="McCowan C."/>
            <person name="Murphy C."/>
            <person name="Pearson M."/>
            <person name="Poon T.W."/>
            <person name="Priest M."/>
            <person name="Roberts A."/>
            <person name="Saif S."/>
            <person name="Shea T."/>
            <person name="Sisk P."/>
            <person name="Sykes S."/>
            <person name="Wortman J."/>
            <person name="Nusbaum C."/>
            <person name="Birren B."/>
        </authorList>
    </citation>
    <scope>NUCLEOTIDE SEQUENCE [LARGE SCALE GENOMIC DNA]</scope>
    <source>
        <strain evidence="5 6">HGA0223</strain>
    </source>
</reference>
<dbReference type="PROSITE" id="PS00211">
    <property type="entry name" value="ABC_TRANSPORTER_1"/>
    <property type="match status" value="1"/>
</dbReference>
<evidence type="ECO:0000259" key="4">
    <source>
        <dbReference type="PROSITE" id="PS50893"/>
    </source>
</evidence>
<dbReference type="Pfam" id="PF00005">
    <property type="entry name" value="ABC_tran"/>
    <property type="match status" value="1"/>
</dbReference>
<keyword evidence="2" id="KW-0547">Nucleotide-binding</keyword>
<dbReference type="PANTHER" id="PTHR24220">
    <property type="entry name" value="IMPORT ATP-BINDING PROTEIN"/>
    <property type="match status" value="1"/>
</dbReference>
<keyword evidence="1" id="KW-1003">Cell membrane</keyword>
<dbReference type="RefSeq" id="WP_016474668.1">
    <property type="nucleotide sequence ID" value="NZ_KE150480.1"/>
</dbReference>
<dbReference type="InterPro" id="IPR015854">
    <property type="entry name" value="ABC_transpr_LolD-like"/>
</dbReference>
<organism evidence="5 6">
    <name type="scientific">Sutterella wadsworthensis HGA0223</name>
    <dbReference type="NCBI Taxonomy" id="1203554"/>
    <lineage>
        <taxon>Bacteria</taxon>
        <taxon>Pseudomonadati</taxon>
        <taxon>Pseudomonadota</taxon>
        <taxon>Betaproteobacteria</taxon>
        <taxon>Burkholderiales</taxon>
        <taxon>Sutterellaceae</taxon>
        <taxon>Sutterella</taxon>
    </lineage>
</organism>
<dbReference type="SUPFAM" id="SSF52540">
    <property type="entry name" value="P-loop containing nucleoside triphosphate hydrolases"/>
    <property type="match status" value="1"/>
</dbReference>
<keyword evidence="6" id="KW-1185">Reference proteome</keyword>
<dbReference type="Proteomes" id="UP000014400">
    <property type="component" value="Unassembled WGS sequence"/>
</dbReference>
<protein>
    <recommendedName>
        <fullName evidence="4">ABC transporter domain-containing protein</fullName>
    </recommendedName>
</protein>
<dbReference type="PANTHER" id="PTHR24220:SF662">
    <property type="entry name" value="ABC TRANSPORTER ATP-BINDING PROTEIN"/>
    <property type="match status" value="1"/>
</dbReference>
<dbReference type="GO" id="GO:0016887">
    <property type="term" value="F:ATP hydrolysis activity"/>
    <property type="evidence" value="ECO:0007669"/>
    <property type="project" value="InterPro"/>
</dbReference>
<dbReference type="eggNOG" id="COG1136">
    <property type="taxonomic scope" value="Bacteria"/>
</dbReference>
<dbReference type="SMART" id="SM00382">
    <property type="entry name" value="AAA"/>
    <property type="match status" value="1"/>
</dbReference>
<dbReference type="STRING" id="1203554.HMPREF1476_01458"/>
<dbReference type="PROSITE" id="PS50893">
    <property type="entry name" value="ABC_TRANSPORTER_2"/>
    <property type="match status" value="1"/>
</dbReference>